<dbReference type="KEGG" id="vg:26642534"/>
<proteinExistence type="predicted"/>
<reference evidence="1 2" key="1">
    <citation type="journal article" date="2014" name="Genome Announc.">
        <title>Genome Sequences of Three Novel Bacillus cereus Bacteriophages.</title>
        <authorList>
            <person name="Grose J.H."/>
            <person name="Jensen J.D."/>
            <person name="Merrill B.D."/>
            <person name="Fisher J.N."/>
            <person name="Burnett S.H."/>
            <person name="Breakwell D.P."/>
        </authorList>
    </citation>
    <scope>NUCLEOTIDE SEQUENCE [LARGE SCALE GENOMIC DNA]</scope>
</reference>
<protein>
    <submittedName>
        <fullName evidence="1">Uncharacterized protein</fullName>
    </submittedName>
</protein>
<name>S5MBB7_9CAUD</name>
<organism evidence="1 2">
    <name type="scientific">Bacillus phage Shanette</name>
    <dbReference type="NCBI Taxonomy" id="1296656"/>
    <lineage>
        <taxon>Viruses</taxon>
        <taxon>Duplodnaviria</taxon>
        <taxon>Heunggongvirae</taxon>
        <taxon>Uroviricota</taxon>
        <taxon>Caudoviricetes</taxon>
        <taxon>Herelleviridae</taxon>
        <taxon>Spounavirinae</taxon>
        <taxon>Siminovitchvirus</taxon>
        <taxon>Siminovitchvirus shanette</taxon>
    </lineage>
</organism>
<evidence type="ECO:0000313" key="2">
    <source>
        <dbReference type="Proteomes" id="UP000015093"/>
    </source>
</evidence>
<dbReference type="Proteomes" id="UP000015093">
    <property type="component" value="Segment"/>
</dbReference>
<keyword evidence="2" id="KW-1185">Reference proteome</keyword>
<gene>
    <name evidence="1" type="ORF">SHANETTE_191</name>
</gene>
<sequence>MAKLSVGEWRILLLSDCLQDSEELYEYTECLRKEGKRAVLSITREDAKVLDEYLEDGQDNHFREQLRKEWVFTGKVKDNGKGNKTTCEYCQHQQIRYRYLCKNIKTGVYLDLGSVCVGYIVHGEEKMKDKEFSKNFVEGLDSLRKKPYVPDPQEVESKRRKQEPSIRYAASIIHSAGHGENSFFQSLQKQWNEGNSLSDKQFEALKNMAIRIRESRKRKEVANNA</sequence>
<evidence type="ECO:0000313" key="1">
    <source>
        <dbReference type="EMBL" id="AGR47084.1"/>
    </source>
</evidence>
<dbReference type="EMBL" id="KC595513">
    <property type="protein sequence ID" value="AGR47084.1"/>
    <property type="molecule type" value="Genomic_DNA"/>
</dbReference>
<dbReference type="RefSeq" id="YP_009216186.1">
    <property type="nucleotide sequence ID" value="NC_028983.1"/>
</dbReference>
<dbReference type="GeneID" id="26642534"/>
<accession>S5MBB7</accession>